<dbReference type="SUPFAM" id="SSF50978">
    <property type="entry name" value="WD40 repeat-like"/>
    <property type="match status" value="1"/>
</dbReference>
<keyword evidence="2" id="KW-0677">Repeat</keyword>
<dbReference type="PROSITE" id="PS00678">
    <property type="entry name" value="WD_REPEATS_1"/>
    <property type="match status" value="1"/>
</dbReference>
<protein>
    <submittedName>
        <fullName evidence="5">WD repeat-containing protein 24</fullName>
    </submittedName>
</protein>
<accession>A0AAD5UGD0</accession>
<dbReference type="GO" id="GO:0015631">
    <property type="term" value="F:tubulin binding"/>
    <property type="evidence" value="ECO:0007669"/>
    <property type="project" value="TreeGrafter"/>
</dbReference>
<evidence type="ECO:0000256" key="4">
    <source>
        <dbReference type="SAM" id="MobiDB-lite"/>
    </source>
</evidence>
<dbReference type="InterPro" id="IPR013783">
    <property type="entry name" value="Ig-like_fold"/>
</dbReference>
<name>A0AAD5UGD0_9FUNG</name>
<dbReference type="Pfam" id="PF00400">
    <property type="entry name" value="WD40"/>
    <property type="match status" value="2"/>
</dbReference>
<dbReference type="InterPro" id="IPR015943">
    <property type="entry name" value="WD40/YVTN_repeat-like_dom_sf"/>
</dbReference>
<sequence>MKRQTPDPEENSNILRNISSERLSLFNYSYAQATAIGTQKQEKPVLRDTIKTITNASLNALSASPGYQEMVVLAGKDILKIYSTGEDPQEILNLRAGVKSNSNLSSNDVVWGGLLLKHVIITAAAAGAIVIFDINKSSTEKIERVINEHMRVVNRVCLHPTEPATLLSASQDGKMKVWDLRSPGRAKITFDGKAESVRDVQFNPITGYEFASVFENGSLQLWDIRNPLKWSKRYSAHSGFALSVDWNETGTMIATGGRDRVIKVWEKDSDSEVPLHFVQTIEQVSRVKWRPDSNCQIASCSLKNDTRIHIWDFNKPYLAQYCLDENQEVPTGLHWHNPFTLWACSKDQTFVQHNILNSIKPAEYLNSNVAKWSPLGEVTFAIPQQSTNKLKSTDLSEESRLISQNYGFYNPQADEAADFAYLAHYYKADPENISTSCLQNYKIALELDLKDEAETWKLIALLFGEKKLEPRNLSKLHLATRDTPASNSLIANLKKDFSFLEILKDIGPERKSVAKNPFRNKAAKPEAPPKAEFLLNESSSSDSEIDTAEVAHFSEIKSQYTPSVQSSFGDPSYSISPLYPKPIPATKNIQDIIEQLWDPTPLIHEIIDYYASNTRSSTTASGSSKALLKSQLLPGGGNKHDKYILVPEHTINETMESVFGNALQVFGEESKTIHSDILSEKFVDPEISYSLLDLKTTPDTNYAAKKATLSHAREKLMASTRANSDLQDSKSAFYKPIRESEEELEEENLVLVDLGLGQIERSHSELSEVLHRSKEILSFHPPTFKAKNSKVLSKIDTPGVLEVDSQLEVATKVRLLSKTLPLDPDVKQIFDSINQCRIRSLNFHNRKIPETVLIADPPEVLFTKYTPYQEFTKILTIKNVTRYSQRFRMSFNPPDESSELFKFKIIKTPQEDDGLIAPGMSARFLITFCPNSYANANQELLVTCAGGKKFEVPIIASMESPKLNLPRTLNCGFCAEGEDIRFTYEITNSGGEARFIIMSPNNITTPFELFEELGVGNHGKPSVISFGPYQVSPSYFYLNTGDSVTLNIRYTPPNLSSIDMQNSNSNVLQRKDVQKIRIACDNCNILEFNLSATVQQPQLDIVQARIENTETVIYNEGQSPFEINFGVQNVEVSKVCKVQIENPTDLHITFKWKLKRKEDNDKTKKRQNVDDDPKGCFRITPSTGYFNPNEVLEFEIAFTPKLLKLYESSAKLLIPLEEGTKKEQRKGKSASPQKYVSVADLKFSGDGIGFSAYSNTHFVFLPPGFQCGQTFKQKLNFTNTSVSNLTYNWRVSGIDERMLRVEISEPTGEISPTSCIMFKINFTGLLPANISGELVCTTANGVGPTIVIPVIGQIGFKPGFLGFGADYIDFGLLWLGNKKTVTVPLVNTMDVSLAWKSTISFKKPESCGSSFIIAKPSSGIIQPEETVMVTFTYIPLWYEQLEATVQLHVMSLMQQATKLSDSIDLLNAELVAGIDLVAKTETPRLAVLNDYLELSCFIDVSFTWTMTVKNLRNLPTHYRWENIEKLDYNVQFYPDKGTVEPNKETNIKVKFHFFKLGKFNLTLKGHAIGMVEDQGVLRFNASVNVVDYTFKYRVLENEEAWNNLAVTNHAKYPDTQTDASLRLDFGMACPIFMVRTRTLIITNHSAKAAPFEINIENYTTTGGTEDGDEVFGLEPTVHKGKINPNQVARSNTPRILTETTRPKFGFSSKAGQKYVDNLNQFRSILEKMKRLLSDGRGAAFHAVPNKGMLKPWSEVEIKITSYNNLVGIYNDFLRCQVGKTVRRLPIILGVIGIPIKFTGPQLVAKNRNKNSTIDLVNFGTRVINSVWGTSDGVRLLTQSTRRSSSVTEHTIDPKASAEMPRKKISVENHSPREIVLQWKVYVKYSDNIRSDDKHVELEDNELSTIITNSNRVKKGEIGVIDVSPANMVIAPFKSATMQCNFRNCKLGSFDALIMADVAYQEEGGQVKYAPTKISKPGETPKQEPVITEKFGDYQISINDLVSVAKLRIKAKCIEPKLSLDIGSRIRIKIINRIIGSDSKVEHKTIAFLVNDSDAVCDFSLEAIPKTLFVAQPASSRIISSTGAATIYELKPKEQMMVSVKFIGNVEDMHMNFRKDLKYDSDENIQKSQSPYSFASGRRSSISARPSLFTPDDSISRAPTRERLLTPTFDLENSRLSTTERKSRKNSAFDDTKTKVSFREEPEVPQSKPQSSDYPPSADILASGNLQIHFTNGMGQLIPIMVEGVNE</sequence>
<dbReference type="EMBL" id="JADGKB010000084">
    <property type="protein sequence ID" value="KAJ3254498.1"/>
    <property type="molecule type" value="Genomic_DNA"/>
</dbReference>
<dbReference type="GO" id="GO:0005737">
    <property type="term" value="C:cytoplasm"/>
    <property type="evidence" value="ECO:0007669"/>
    <property type="project" value="TreeGrafter"/>
</dbReference>
<dbReference type="InterPro" id="IPR036322">
    <property type="entry name" value="WD40_repeat_dom_sf"/>
</dbReference>
<feature type="region of interest" description="Disordered" evidence="4">
    <location>
        <begin position="2121"/>
        <end position="2219"/>
    </location>
</feature>
<dbReference type="GO" id="GO:0005929">
    <property type="term" value="C:cilium"/>
    <property type="evidence" value="ECO:0007669"/>
    <property type="project" value="TreeGrafter"/>
</dbReference>
<dbReference type="SMART" id="SM00320">
    <property type="entry name" value="WD40"/>
    <property type="match status" value="4"/>
</dbReference>
<evidence type="ECO:0000256" key="1">
    <source>
        <dbReference type="ARBA" id="ARBA00022574"/>
    </source>
</evidence>
<dbReference type="Proteomes" id="UP001210925">
    <property type="component" value="Unassembled WGS sequence"/>
</dbReference>
<dbReference type="Gene3D" id="2.130.10.10">
    <property type="entry name" value="YVTN repeat-like/Quinoprotein amine dehydrogenase"/>
    <property type="match status" value="1"/>
</dbReference>
<evidence type="ECO:0000256" key="3">
    <source>
        <dbReference type="PROSITE-ProRule" id="PRU00221"/>
    </source>
</evidence>
<feature type="repeat" description="WD" evidence="3">
    <location>
        <begin position="190"/>
        <end position="226"/>
    </location>
</feature>
<evidence type="ECO:0000256" key="2">
    <source>
        <dbReference type="ARBA" id="ARBA00022737"/>
    </source>
</evidence>
<dbReference type="InterPro" id="IPR001680">
    <property type="entry name" value="WD40_rpt"/>
</dbReference>
<dbReference type="InterPro" id="IPR033304">
    <property type="entry name" value="DLEC1"/>
</dbReference>
<comment type="caution">
    <text evidence="5">The sequence shown here is derived from an EMBL/GenBank/DDBJ whole genome shotgun (WGS) entry which is preliminary data.</text>
</comment>
<dbReference type="InterPro" id="IPR019775">
    <property type="entry name" value="WD40_repeat_CS"/>
</dbReference>
<feature type="compositionally biased region" description="Basic and acidic residues" evidence="4">
    <location>
        <begin position="2186"/>
        <end position="2201"/>
    </location>
</feature>
<proteinExistence type="predicted"/>
<dbReference type="PROSITE" id="PS50294">
    <property type="entry name" value="WD_REPEATS_REGION"/>
    <property type="match status" value="2"/>
</dbReference>
<dbReference type="Gene3D" id="2.60.40.10">
    <property type="entry name" value="Immunoglobulins"/>
    <property type="match status" value="6"/>
</dbReference>
<feature type="repeat" description="WD" evidence="3">
    <location>
        <begin position="234"/>
        <end position="275"/>
    </location>
</feature>
<dbReference type="PANTHER" id="PTHR46348">
    <property type="entry name" value="DELETED IN LUNG AND ESOPHAGEAL CANCER PROTEIN 1"/>
    <property type="match status" value="1"/>
</dbReference>
<dbReference type="PROSITE" id="PS50082">
    <property type="entry name" value="WD_REPEATS_2"/>
    <property type="match status" value="3"/>
</dbReference>
<evidence type="ECO:0000313" key="5">
    <source>
        <dbReference type="EMBL" id="KAJ3254498.1"/>
    </source>
</evidence>
<evidence type="ECO:0000313" key="6">
    <source>
        <dbReference type="Proteomes" id="UP001210925"/>
    </source>
</evidence>
<dbReference type="PANTHER" id="PTHR46348:SF1">
    <property type="entry name" value="DELETED IN LUNG AND ESOPHAGEAL CANCER PROTEIN 1"/>
    <property type="match status" value="1"/>
</dbReference>
<feature type="compositionally biased region" description="Polar residues" evidence="4">
    <location>
        <begin position="2125"/>
        <end position="2143"/>
    </location>
</feature>
<organism evidence="5 6">
    <name type="scientific">Boothiomyces macroporosus</name>
    <dbReference type="NCBI Taxonomy" id="261099"/>
    <lineage>
        <taxon>Eukaryota</taxon>
        <taxon>Fungi</taxon>
        <taxon>Fungi incertae sedis</taxon>
        <taxon>Chytridiomycota</taxon>
        <taxon>Chytridiomycota incertae sedis</taxon>
        <taxon>Chytridiomycetes</taxon>
        <taxon>Rhizophydiales</taxon>
        <taxon>Terramycetaceae</taxon>
        <taxon>Boothiomyces</taxon>
    </lineage>
</organism>
<gene>
    <name evidence="5" type="primary">WDR24</name>
    <name evidence="5" type="ORF">HK103_007134</name>
</gene>
<keyword evidence="6" id="KW-1185">Reference proteome</keyword>
<keyword evidence="1 3" id="KW-0853">WD repeat</keyword>
<feature type="region of interest" description="Disordered" evidence="4">
    <location>
        <begin position="517"/>
        <end position="541"/>
    </location>
</feature>
<feature type="repeat" description="WD" evidence="3">
    <location>
        <begin position="146"/>
        <end position="188"/>
    </location>
</feature>
<reference evidence="5" key="1">
    <citation type="submission" date="2020-05" db="EMBL/GenBank/DDBJ databases">
        <title>Phylogenomic resolution of chytrid fungi.</title>
        <authorList>
            <person name="Stajich J.E."/>
            <person name="Amses K."/>
            <person name="Simmons R."/>
            <person name="Seto K."/>
            <person name="Myers J."/>
            <person name="Bonds A."/>
            <person name="Quandt C.A."/>
            <person name="Barry K."/>
            <person name="Liu P."/>
            <person name="Grigoriev I."/>
            <person name="Longcore J.E."/>
            <person name="James T.Y."/>
        </authorList>
    </citation>
    <scope>NUCLEOTIDE SEQUENCE</scope>
    <source>
        <strain evidence="5">PLAUS21</strain>
    </source>
</reference>